<protein>
    <submittedName>
        <fullName evidence="1">Uncharacterized protein</fullName>
    </submittedName>
</protein>
<dbReference type="GO" id="GO:0003676">
    <property type="term" value="F:nucleic acid binding"/>
    <property type="evidence" value="ECO:0007669"/>
    <property type="project" value="InterPro"/>
</dbReference>
<dbReference type="InterPro" id="IPR012337">
    <property type="entry name" value="RNaseH-like_sf"/>
</dbReference>
<dbReference type="InterPro" id="IPR036397">
    <property type="entry name" value="RNaseH_sf"/>
</dbReference>
<name>A0A811QA36_9POAL</name>
<gene>
    <name evidence="1" type="ORF">NCGR_LOCUS36608</name>
    <name evidence="2" type="ORF">NCGR_LOCUS36636</name>
</gene>
<proteinExistence type="predicted"/>
<dbReference type="Proteomes" id="UP000604825">
    <property type="component" value="Unassembled WGS sequence"/>
</dbReference>
<dbReference type="EMBL" id="CAJGYO010000009">
    <property type="protein sequence ID" value="CAD6252962.1"/>
    <property type="molecule type" value="Genomic_DNA"/>
</dbReference>
<keyword evidence="3" id="KW-1185">Reference proteome</keyword>
<dbReference type="AlphaFoldDB" id="A0A811QA36"/>
<dbReference type="Gene3D" id="3.30.420.10">
    <property type="entry name" value="Ribonuclease H-like superfamily/Ribonuclease H"/>
    <property type="match status" value="1"/>
</dbReference>
<reference evidence="1" key="1">
    <citation type="submission" date="2020-10" db="EMBL/GenBank/DDBJ databases">
        <authorList>
            <person name="Han B."/>
            <person name="Lu T."/>
            <person name="Zhao Q."/>
            <person name="Huang X."/>
            <person name="Zhao Y."/>
        </authorList>
    </citation>
    <scope>NUCLEOTIDE SEQUENCE</scope>
</reference>
<organism evidence="1 3">
    <name type="scientific">Miscanthus lutarioriparius</name>
    <dbReference type="NCBI Taxonomy" id="422564"/>
    <lineage>
        <taxon>Eukaryota</taxon>
        <taxon>Viridiplantae</taxon>
        <taxon>Streptophyta</taxon>
        <taxon>Embryophyta</taxon>
        <taxon>Tracheophyta</taxon>
        <taxon>Spermatophyta</taxon>
        <taxon>Magnoliopsida</taxon>
        <taxon>Liliopsida</taxon>
        <taxon>Poales</taxon>
        <taxon>Poaceae</taxon>
        <taxon>PACMAD clade</taxon>
        <taxon>Panicoideae</taxon>
        <taxon>Andropogonodae</taxon>
        <taxon>Andropogoneae</taxon>
        <taxon>Saccharinae</taxon>
        <taxon>Miscanthus</taxon>
    </lineage>
</organism>
<accession>A0A811QA36</accession>
<evidence type="ECO:0000313" key="3">
    <source>
        <dbReference type="Proteomes" id="UP000604825"/>
    </source>
</evidence>
<evidence type="ECO:0000313" key="2">
    <source>
        <dbReference type="EMBL" id="CAD6252990.1"/>
    </source>
</evidence>
<dbReference type="EMBL" id="CAJGYO010000009">
    <property type="protein sequence ID" value="CAD6252990.1"/>
    <property type="molecule type" value="Genomic_DNA"/>
</dbReference>
<sequence>MYLSSNTRLERRAFGGAMNSCHVSVSIFIHSIREVARAAEGRAPRRARTDGGSSASFAAKLTVVLSPTPWRDELDWVAFGGTYDITYMVKILTGGRPLPETWHEFMVKAKADRLSHNQANPSN</sequence>
<evidence type="ECO:0000313" key="1">
    <source>
        <dbReference type="EMBL" id="CAD6252962.1"/>
    </source>
</evidence>
<dbReference type="SUPFAM" id="SSF53098">
    <property type="entry name" value="Ribonuclease H-like"/>
    <property type="match status" value="1"/>
</dbReference>
<comment type="caution">
    <text evidence="1">The sequence shown here is derived from an EMBL/GenBank/DDBJ whole genome shotgun (WGS) entry which is preliminary data.</text>
</comment>